<comment type="caution">
    <text evidence="1">The sequence shown here is derived from an EMBL/GenBank/DDBJ whole genome shotgun (WGS) entry which is preliminary data.</text>
</comment>
<proteinExistence type="predicted"/>
<evidence type="ECO:0000313" key="1">
    <source>
        <dbReference type="EMBL" id="KAK8079528.1"/>
    </source>
</evidence>
<dbReference type="RefSeq" id="XP_066667003.1">
    <property type="nucleotide sequence ID" value="XM_066811661.1"/>
</dbReference>
<dbReference type="GeneID" id="92044721"/>
<keyword evidence="2" id="KW-1185">Reference proteome</keyword>
<name>A0ABR1W7R7_9PEZI</name>
<gene>
    <name evidence="1" type="ORF">PG997_007346</name>
</gene>
<dbReference type="EMBL" id="JAQQWN010000006">
    <property type="protein sequence ID" value="KAK8079528.1"/>
    <property type="molecule type" value="Genomic_DNA"/>
</dbReference>
<protein>
    <submittedName>
        <fullName evidence="1">Uncharacterized protein</fullName>
    </submittedName>
</protein>
<dbReference type="Proteomes" id="UP001433268">
    <property type="component" value="Unassembled WGS sequence"/>
</dbReference>
<evidence type="ECO:0000313" key="2">
    <source>
        <dbReference type="Proteomes" id="UP001433268"/>
    </source>
</evidence>
<reference evidence="1 2" key="1">
    <citation type="submission" date="2023-01" db="EMBL/GenBank/DDBJ databases">
        <title>Analysis of 21 Apiospora genomes using comparative genomics revels a genus with tremendous synthesis potential of carbohydrate active enzymes and secondary metabolites.</title>
        <authorList>
            <person name="Sorensen T."/>
        </authorList>
    </citation>
    <scope>NUCLEOTIDE SEQUENCE [LARGE SCALE GENOMIC DNA]</scope>
    <source>
        <strain evidence="1 2">CBS 114990</strain>
    </source>
</reference>
<organism evidence="1 2">
    <name type="scientific">Apiospora hydei</name>
    <dbReference type="NCBI Taxonomy" id="1337664"/>
    <lineage>
        <taxon>Eukaryota</taxon>
        <taxon>Fungi</taxon>
        <taxon>Dikarya</taxon>
        <taxon>Ascomycota</taxon>
        <taxon>Pezizomycotina</taxon>
        <taxon>Sordariomycetes</taxon>
        <taxon>Xylariomycetidae</taxon>
        <taxon>Amphisphaeriales</taxon>
        <taxon>Apiosporaceae</taxon>
        <taxon>Apiospora</taxon>
    </lineage>
</organism>
<sequence length="80" mass="8552">MLLEFGTEEDVLSVLGEDIVVLEAVVPVEIVEGFDVVAEAELVVVDEINVEVVEDEPGSDGVRTLEVAMLELALDVAVLD</sequence>
<accession>A0ABR1W7R7</accession>